<dbReference type="Proteomes" id="UP000292507">
    <property type="component" value="Unassembled WGS sequence"/>
</dbReference>
<dbReference type="Gene3D" id="3.30.565.10">
    <property type="entry name" value="Histidine kinase-like ATPase, C-terminal domain"/>
    <property type="match status" value="1"/>
</dbReference>
<reference evidence="4 5" key="1">
    <citation type="submission" date="2019-02" db="EMBL/GenBank/DDBJ databases">
        <title>Sequencing the genomes of 1000 actinobacteria strains.</title>
        <authorList>
            <person name="Klenk H.-P."/>
        </authorList>
    </citation>
    <scope>NUCLEOTIDE SEQUENCE [LARGE SCALE GENOMIC DNA]</scope>
    <source>
        <strain evidence="4 5">DSM 44509</strain>
    </source>
</reference>
<comment type="caution">
    <text evidence="4">The sequence shown here is derived from an EMBL/GenBank/DDBJ whole genome shotgun (WGS) entry which is preliminary data.</text>
</comment>
<organism evidence="4 5">
    <name type="scientific">Blastococcus saxobsidens</name>
    <dbReference type="NCBI Taxonomy" id="138336"/>
    <lineage>
        <taxon>Bacteria</taxon>
        <taxon>Bacillati</taxon>
        <taxon>Actinomycetota</taxon>
        <taxon>Actinomycetes</taxon>
        <taxon>Geodermatophilales</taxon>
        <taxon>Geodermatophilaceae</taxon>
        <taxon>Blastococcus</taxon>
    </lineage>
</organism>
<evidence type="ECO:0000313" key="5">
    <source>
        <dbReference type="Proteomes" id="UP000292507"/>
    </source>
</evidence>
<feature type="domain" description="MEDS" evidence="3">
    <location>
        <begin position="19"/>
        <end position="162"/>
    </location>
</feature>
<dbReference type="PANTHER" id="PTHR35526:SF3">
    <property type="entry name" value="ANTI-SIGMA-F FACTOR RSBW"/>
    <property type="match status" value="1"/>
</dbReference>
<dbReference type="InterPro" id="IPR047718">
    <property type="entry name" value="RsbA-like_anti_sig"/>
</dbReference>
<dbReference type="AlphaFoldDB" id="A0A4Q7Y663"/>
<protein>
    <submittedName>
        <fullName evidence="4">Anti-sigma regulatory factor (Ser/Thr protein kinase)</fullName>
    </submittedName>
</protein>
<keyword evidence="1" id="KW-0418">Kinase</keyword>
<sequence>MDWTTAGGVGHPPSGGFPHDALLYDSLDQLLGTVVPFVRDGLDAGDAAVVAVRPDSAVLLREALGDDPRVVVLDEDRVYGPRTPAAISAFRRLAKEHGPGGGRRVRVIGELDFGPTERDWLEWERYESVINEALRGWDLWGLCIYGADRHPDAVLESARRTHGQLVTPTSRTPNPAYTDPATYLRSLPIPDEPLERTPPRLLAGDVTDFIGLRHAVAAELAGVAASADLVEDFLLAVDEMTSNAVRHGLPPVTLRLWTATDRLVCTITDGGPGWDDPFAGYGPAHGEDLSRGGMGLWLARQLCDHVDITGGEHHPGDGTISVRLTTHLP</sequence>
<dbReference type="InterPro" id="IPR025847">
    <property type="entry name" value="MEDS_domain"/>
</dbReference>
<dbReference type="OrthoDB" id="4088450at2"/>
<dbReference type="InterPro" id="IPR003594">
    <property type="entry name" value="HATPase_dom"/>
</dbReference>
<dbReference type="EMBL" id="SHKV01000001">
    <property type="protein sequence ID" value="RZU31944.1"/>
    <property type="molecule type" value="Genomic_DNA"/>
</dbReference>
<dbReference type="PANTHER" id="PTHR35526">
    <property type="entry name" value="ANTI-SIGMA-F FACTOR RSBW-RELATED"/>
    <property type="match status" value="1"/>
</dbReference>
<dbReference type="CDD" id="cd16936">
    <property type="entry name" value="HATPase_RsbW-like"/>
    <property type="match status" value="1"/>
</dbReference>
<keyword evidence="1" id="KW-0808">Transferase</keyword>
<evidence type="ECO:0000259" key="3">
    <source>
        <dbReference type="Pfam" id="PF14417"/>
    </source>
</evidence>
<keyword evidence="5" id="KW-1185">Reference proteome</keyword>
<feature type="domain" description="Histidine kinase/HSP90-like ATPase" evidence="2">
    <location>
        <begin position="211"/>
        <end position="310"/>
    </location>
</feature>
<dbReference type="SUPFAM" id="SSF55874">
    <property type="entry name" value="ATPase domain of HSP90 chaperone/DNA topoisomerase II/histidine kinase"/>
    <property type="match status" value="1"/>
</dbReference>
<evidence type="ECO:0000313" key="4">
    <source>
        <dbReference type="EMBL" id="RZU31944.1"/>
    </source>
</evidence>
<keyword evidence="1" id="KW-0723">Serine/threonine-protein kinase</keyword>
<name>A0A4Q7Y663_9ACTN</name>
<dbReference type="NCBIfam" id="NF041045">
    <property type="entry name" value="RsbA_anti_sig"/>
    <property type="match status" value="1"/>
</dbReference>
<dbReference type="InterPro" id="IPR050267">
    <property type="entry name" value="Anti-sigma-factor_SerPK"/>
</dbReference>
<proteinExistence type="predicted"/>
<gene>
    <name evidence="4" type="ORF">BKA19_1629</name>
</gene>
<dbReference type="Pfam" id="PF14417">
    <property type="entry name" value="MEDS"/>
    <property type="match status" value="1"/>
</dbReference>
<accession>A0A4Q7Y663</accession>
<dbReference type="InterPro" id="IPR036890">
    <property type="entry name" value="HATPase_C_sf"/>
</dbReference>
<evidence type="ECO:0000256" key="1">
    <source>
        <dbReference type="ARBA" id="ARBA00022527"/>
    </source>
</evidence>
<evidence type="ECO:0000259" key="2">
    <source>
        <dbReference type="Pfam" id="PF13581"/>
    </source>
</evidence>
<dbReference type="Pfam" id="PF13581">
    <property type="entry name" value="HATPase_c_2"/>
    <property type="match status" value="1"/>
</dbReference>
<dbReference type="GO" id="GO:0004674">
    <property type="term" value="F:protein serine/threonine kinase activity"/>
    <property type="evidence" value="ECO:0007669"/>
    <property type="project" value="UniProtKB-KW"/>
</dbReference>